<organism evidence="2 3">
    <name type="scientific">Cichlidogyrus casuarinus</name>
    <dbReference type="NCBI Taxonomy" id="1844966"/>
    <lineage>
        <taxon>Eukaryota</taxon>
        <taxon>Metazoa</taxon>
        <taxon>Spiralia</taxon>
        <taxon>Lophotrochozoa</taxon>
        <taxon>Platyhelminthes</taxon>
        <taxon>Monogenea</taxon>
        <taxon>Monopisthocotylea</taxon>
        <taxon>Dactylogyridea</taxon>
        <taxon>Ancyrocephalidae</taxon>
        <taxon>Cichlidogyrus</taxon>
    </lineage>
</organism>
<proteinExistence type="predicted"/>
<gene>
    <name evidence="2" type="ORF">Ciccas_000508</name>
</gene>
<evidence type="ECO:0000256" key="1">
    <source>
        <dbReference type="SAM" id="MobiDB-lite"/>
    </source>
</evidence>
<name>A0ABD2QMS6_9PLAT</name>
<protein>
    <submittedName>
        <fullName evidence="2">Uncharacterized protein</fullName>
    </submittedName>
</protein>
<dbReference type="AlphaFoldDB" id="A0ABD2QMS6"/>
<reference evidence="2 3" key="1">
    <citation type="submission" date="2024-11" db="EMBL/GenBank/DDBJ databases">
        <title>Adaptive evolution of stress response genes in parasites aligns with host niche diversity.</title>
        <authorList>
            <person name="Hahn C."/>
            <person name="Resl P."/>
        </authorList>
    </citation>
    <scope>NUCLEOTIDE SEQUENCE [LARGE SCALE GENOMIC DNA]</scope>
    <source>
        <strain evidence="2">EGGRZ-B1_66</strain>
        <tissue evidence="2">Body</tissue>
    </source>
</reference>
<feature type="region of interest" description="Disordered" evidence="1">
    <location>
        <begin position="318"/>
        <end position="342"/>
    </location>
</feature>
<comment type="caution">
    <text evidence="2">The sequence shown here is derived from an EMBL/GenBank/DDBJ whole genome shotgun (WGS) entry which is preliminary data.</text>
</comment>
<evidence type="ECO:0000313" key="2">
    <source>
        <dbReference type="EMBL" id="KAL3320823.1"/>
    </source>
</evidence>
<dbReference type="Proteomes" id="UP001626550">
    <property type="component" value="Unassembled WGS sequence"/>
</dbReference>
<keyword evidence="3" id="KW-1185">Reference proteome</keyword>
<dbReference type="EMBL" id="JBJKFK010000027">
    <property type="protein sequence ID" value="KAL3320823.1"/>
    <property type="molecule type" value="Genomic_DNA"/>
</dbReference>
<accession>A0ABD2QMS6</accession>
<sequence>MDASLKEHLNDYIKSETVLKCLVLTGFTTCKVFMGINDKKISDIETYIKETCSLMSDQSELESYVGPIFAQHPEQFRFPTGIVSAIMLAADALRDQKNVVVETSVQTDISLPITTVLPSLPVTTPAFLSSLHGVVSKGDSNGDMNNDSSPLTHVSSSCFNNSLTSPHTPFPALNGEASKMDEISDLEKLKQISTANCTRIVSRQFINASLLPGRDFDIEMELAMTKEGVKRVTGIYFCHLCREKRERVHSVRFSIARNRYPIMSNVISHLKTHFSFSPSIYQSQSTAHILLTTTSNSDFSLKRPHEADLSALSQITPMDMSSQSWPSEPTNPIKSEPDSFYE</sequence>
<feature type="compositionally biased region" description="Polar residues" evidence="1">
    <location>
        <begin position="318"/>
        <end position="333"/>
    </location>
</feature>
<evidence type="ECO:0000313" key="3">
    <source>
        <dbReference type="Proteomes" id="UP001626550"/>
    </source>
</evidence>